<gene>
    <name evidence="2" type="ORF">U5T69_20055</name>
</gene>
<accession>A0ABU5XA01</accession>
<dbReference type="Proteomes" id="UP001324595">
    <property type="component" value="Unassembled WGS sequence"/>
</dbReference>
<evidence type="ECO:0000256" key="1">
    <source>
        <dbReference type="SAM" id="Phobius"/>
    </source>
</evidence>
<keyword evidence="1" id="KW-1133">Transmembrane helix</keyword>
<evidence type="ECO:0000313" key="2">
    <source>
        <dbReference type="EMBL" id="MEB2665406.1"/>
    </source>
</evidence>
<dbReference type="EMBL" id="JAXUBE010000123">
    <property type="protein sequence ID" value="MEB2665406.1"/>
    <property type="molecule type" value="Genomic_DNA"/>
</dbReference>
<comment type="caution">
    <text evidence="2">The sequence shown here is derived from an EMBL/GenBank/DDBJ whole genome shotgun (WGS) entry which is preliminary data.</text>
</comment>
<organism evidence="2 3">
    <name type="scientific">Bordetella parapertussis</name>
    <dbReference type="NCBI Taxonomy" id="519"/>
    <lineage>
        <taxon>Bacteria</taxon>
        <taxon>Pseudomonadati</taxon>
        <taxon>Pseudomonadota</taxon>
        <taxon>Betaproteobacteria</taxon>
        <taxon>Burkholderiales</taxon>
        <taxon>Alcaligenaceae</taxon>
        <taxon>Bordetella</taxon>
    </lineage>
</organism>
<protein>
    <submittedName>
        <fullName evidence="2">Tetrathionate reductase</fullName>
    </submittedName>
</protein>
<feature type="non-terminal residue" evidence="2">
    <location>
        <position position="47"/>
    </location>
</feature>
<evidence type="ECO:0000313" key="3">
    <source>
        <dbReference type="Proteomes" id="UP001324595"/>
    </source>
</evidence>
<reference evidence="2 3" key="1">
    <citation type="submission" date="2023-12" db="EMBL/GenBank/DDBJ databases">
        <title>Draft Genome Sequences of Bordetella parapertussis clinical Isolates from Colombia, 2023.</title>
        <authorList>
            <person name="Montilla E.A."/>
            <person name="Rojas F."/>
            <person name="Vargas M.N."/>
            <person name="Bonilla V."/>
            <person name="Duarte C."/>
        </authorList>
    </citation>
    <scope>NUCLEOTIDE SEQUENCE [LARGE SCALE GENOMIC DNA]</scope>
    <source>
        <strain evidence="2 3">320001806</strain>
    </source>
</reference>
<keyword evidence="3" id="KW-1185">Reference proteome</keyword>
<name>A0ABU5XA01_BORPP</name>
<sequence length="47" mass="4960">MRISELITPVYDAAWLPWAVQYFFLIGISAAAALTAAACAFGRPGSA</sequence>
<keyword evidence="1" id="KW-0472">Membrane</keyword>
<feature type="transmembrane region" description="Helical" evidence="1">
    <location>
        <begin position="20"/>
        <end position="41"/>
    </location>
</feature>
<proteinExistence type="predicted"/>
<keyword evidence="1" id="KW-0812">Transmembrane</keyword>